<proteinExistence type="predicted"/>
<evidence type="ECO:0000259" key="8">
    <source>
        <dbReference type="PROSITE" id="PS50042"/>
    </source>
</evidence>
<evidence type="ECO:0000256" key="4">
    <source>
        <dbReference type="ARBA" id="ARBA00022982"/>
    </source>
</evidence>
<protein>
    <submittedName>
        <fullName evidence="10">Cyclic nucleotide-binding domain-containing protein</fullName>
    </submittedName>
</protein>
<dbReference type="PROSITE" id="PS50042">
    <property type="entry name" value="CNMP_BINDING_3"/>
    <property type="match status" value="2"/>
</dbReference>
<feature type="domain" description="4Fe-4S ferredoxin-type" evidence="9">
    <location>
        <begin position="764"/>
        <end position="792"/>
    </location>
</feature>
<dbReference type="InterPro" id="IPR017900">
    <property type="entry name" value="4Fe4S_Fe_S_CS"/>
</dbReference>
<dbReference type="PANTHER" id="PTHR42859">
    <property type="entry name" value="OXIDOREDUCTASE"/>
    <property type="match status" value="1"/>
</dbReference>
<dbReference type="PROSITE" id="PS00198">
    <property type="entry name" value="4FE4S_FER_1"/>
    <property type="match status" value="1"/>
</dbReference>
<dbReference type="PRINTS" id="PR00368">
    <property type="entry name" value="FADPNR"/>
</dbReference>
<feature type="domain" description="Cyclic nucleotide-binding" evidence="8">
    <location>
        <begin position="448"/>
        <end position="540"/>
    </location>
</feature>
<keyword evidence="1" id="KW-0813">Transport</keyword>
<keyword evidence="2" id="KW-0004">4Fe-4S</keyword>
<feature type="domain" description="Cyclic nucleotide-binding" evidence="8">
    <location>
        <begin position="546"/>
        <end position="665"/>
    </location>
</feature>
<organism evidence="10 11">
    <name type="scientific">Spongiibacter nanhainus</name>
    <dbReference type="NCBI Taxonomy" id="2794344"/>
    <lineage>
        <taxon>Bacteria</taxon>
        <taxon>Pseudomonadati</taxon>
        <taxon>Pseudomonadota</taxon>
        <taxon>Gammaproteobacteria</taxon>
        <taxon>Cellvibrionales</taxon>
        <taxon>Spongiibacteraceae</taxon>
        <taxon>Spongiibacter</taxon>
    </lineage>
</organism>
<dbReference type="Gene3D" id="2.60.120.10">
    <property type="entry name" value="Jelly Rolls"/>
    <property type="match status" value="2"/>
</dbReference>
<evidence type="ECO:0000313" key="10">
    <source>
        <dbReference type="EMBL" id="QQD18671.1"/>
    </source>
</evidence>
<evidence type="ECO:0000256" key="1">
    <source>
        <dbReference type="ARBA" id="ARBA00022448"/>
    </source>
</evidence>
<keyword evidence="4" id="KW-0249">Electron transport</keyword>
<dbReference type="KEGG" id="snan:I6N98_02005"/>
<dbReference type="SUPFAM" id="SSF51206">
    <property type="entry name" value="cAMP-binding domain-like"/>
    <property type="match status" value="2"/>
</dbReference>
<dbReference type="Pfam" id="PF13738">
    <property type="entry name" value="Pyr_redox_3"/>
    <property type="match status" value="1"/>
</dbReference>
<dbReference type="PANTHER" id="PTHR42859:SF10">
    <property type="entry name" value="DIMETHYLSULFOXIDE REDUCTASE CHAIN B"/>
    <property type="match status" value="1"/>
</dbReference>
<dbReference type="CDD" id="cd16367">
    <property type="entry name" value="DMSOR_beta_like"/>
    <property type="match status" value="1"/>
</dbReference>
<name>A0A7T4R1E0_9GAMM</name>
<dbReference type="InterPro" id="IPR014710">
    <property type="entry name" value="RmlC-like_jellyroll"/>
</dbReference>
<dbReference type="EMBL" id="CP066167">
    <property type="protein sequence ID" value="QQD18671.1"/>
    <property type="molecule type" value="Genomic_DNA"/>
</dbReference>
<dbReference type="GO" id="GO:0046872">
    <property type="term" value="F:metal ion binding"/>
    <property type="evidence" value="ECO:0007669"/>
    <property type="project" value="UniProtKB-KW"/>
</dbReference>
<dbReference type="Proteomes" id="UP000596063">
    <property type="component" value="Chromosome"/>
</dbReference>
<dbReference type="Gene3D" id="3.50.50.60">
    <property type="entry name" value="FAD/NAD(P)-binding domain"/>
    <property type="match status" value="2"/>
</dbReference>
<dbReference type="Gene3D" id="3.30.70.20">
    <property type="match status" value="2"/>
</dbReference>
<dbReference type="InterPro" id="IPR017896">
    <property type="entry name" value="4Fe4S_Fe-S-bd"/>
</dbReference>
<feature type="region of interest" description="Disordered" evidence="7">
    <location>
        <begin position="419"/>
        <end position="441"/>
    </location>
</feature>
<keyword evidence="3" id="KW-0479">Metal-binding</keyword>
<dbReference type="GO" id="GO:0051539">
    <property type="term" value="F:4 iron, 4 sulfur cluster binding"/>
    <property type="evidence" value="ECO:0007669"/>
    <property type="project" value="UniProtKB-KW"/>
</dbReference>
<evidence type="ECO:0000256" key="2">
    <source>
        <dbReference type="ARBA" id="ARBA00022485"/>
    </source>
</evidence>
<dbReference type="InterPro" id="IPR050294">
    <property type="entry name" value="RnfB_subfamily"/>
</dbReference>
<dbReference type="SUPFAM" id="SSF54862">
    <property type="entry name" value="4Fe-4S ferredoxins"/>
    <property type="match status" value="1"/>
</dbReference>
<evidence type="ECO:0000256" key="6">
    <source>
        <dbReference type="ARBA" id="ARBA00023014"/>
    </source>
</evidence>
<gene>
    <name evidence="10" type="ORF">I6N98_02005</name>
</gene>
<accession>A0A7T4R1E0</accession>
<keyword evidence="5" id="KW-0408">Iron</keyword>
<dbReference type="InterPro" id="IPR018490">
    <property type="entry name" value="cNMP-bd_dom_sf"/>
</dbReference>
<evidence type="ECO:0000313" key="11">
    <source>
        <dbReference type="Proteomes" id="UP000596063"/>
    </source>
</evidence>
<evidence type="ECO:0000259" key="9">
    <source>
        <dbReference type="PROSITE" id="PS51379"/>
    </source>
</evidence>
<dbReference type="PRINTS" id="PR00469">
    <property type="entry name" value="PNDRDTASEII"/>
</dbReference>
<evidence type="ECO:0000256" key="7">
    <source>
        <dbReference type="SAM" id="MobiDB-lite"/>
    </source>
</evidence>
<keyword evidence="11" id="KW-1185">Reference proteome</keyword>
<dbReference type="SUPFAM" id="SSF51905">
    <property type="entry name" value="FAD/NAD(P)-binding domain"/>
    <property type="match status" value="2"/>
</dbReference>
<dbReference type="RefSeq" id="WP_198570162.1">
    <property type="nucleotide sequence ID" value="NZ_CP066167.1"/>
</dbReference>
<evidence type="ECO:0000256" key="5">
    <source>
        <dbReference type="ARBA" id="ARBA00023004"/>
    </source>
</evidence>
<dbReference type="InterPro" id="IPR036188">
    <property type="entry name" value="FAD/NAD-bd_sf"/>
</dbReference>
<dbReference type="Pfam" id="PF00027">
    <property type="entry name" value="cNMP_binding"/>
    <property type="match status" value="2"/>
</dbReference>
<feature type="domain" description="4Fe-4S ferredoxin-type" evidence="9">
    <location>
        <begin position="695"/>
        <end position="727"/>
    </location>
</feature>
<reference evidence="10 11" key="1">
    <citation type="submission" date="2020-12" db="EMBL/GenBank/DDBJ databases">
        <authorList>
            <person name="Shan Y."/>
        </authorList>
    </citation>
    <scope>NUCLEOTIDE SEQUENCE [LARGE SCALE GENOMIC DNA]</scope>
    <source>
        <strain evidence="11">csc3.9</strain>
    </source>
</reference>
<dbReference type="AlphaFoldDB" id="A0A7T4R1E0"/>
<feature type="domain" description="4Fe-4S ferredoxin-type" evidence="9">
    <location>
        <begin position="731"/>
        <end position="763"/>
    </location>
</feature>
<keyword evidence="6" id="KW-0411">Iron-sulfur</keyword>
<dbReference type="InterPro" id="IPR000595">
    <property type="entry name" value="cNMP-bd_dom"/>
</dbReference>
<dbReference type="Pfam" id="PF13247">
    <property type="entry name" value="Fer4_11"/>
    <property type="match status" value="1"/>
</dbReference>
<sequence>MKEHYRIAIIGAGPAGLSAAAEAALKERADATATSVKPGHILLEASPAHANTIQRYQKGKHVMDEPGYLDLRSPLQFAAGKRESVLETWAKGIDDIGINIRYNTEVTSISGEQGDFQLSCGDGSTISADFVVLAIGTQGNPRRLGVDGDNSDFVQYQLDDPEAFRDEDIVVVGAGDAAIENALALAQYNRVTIVNRKKEFSRAKPGNLDAVLAAINDRRIAFSCRYESEVKTLSLPRDGQRGSITLSTPHGDETLCCDRVIARLGSIPPRGFLDTCKIQLPNDKPDALPELDRQYQSNIPGLYVVGALAGYPLIKQDMNQGRDVIHFIHGEDVKPVDHPLLALKFALLPYSADVDDILTLYQQRIPMFARLNALAFRELIMESEIIYGVGDVSDYQALEREADTLRAQRIADIEAARERLQQQRRDAGQASQELPPLSPPVVTQLRRDGDALYRDGDYSNSFYTIVEGSVTLTSEDGPSTTLGPGQFFGELSLLSGRPRSGHASLDPDTVLIETPRRTMLKLMASNAEVSEGIEAVFVQRALQQCFAPEVSYSELREIAMSVKNSNYNRGDTIYREGEHDDRLFLIRSGTVALTRSSNGRQLAVGQYHSGQIVGQMALMGDRLRHESAVAAARTELIEIHQATFLALLQKSPSAVTRLQALTASQLRATHDLAAMPENASVISFLLDRGAGEATNVLVIDENLCIGCDNCEIACAETHGGLSRLNRKSGARFANINLPIACRHCEQPHCMKECPPNAIHRQNSGEVTIDDSCIGCGNCETNCPYDVIKMSYPADPKPSLLSWLFTGRGPGPGDDGSGAKASDGDAMKKAVKCDACAGRTSGPACVQSCPTGAAQRIAPPQFVELLGHD</sequence>
<dbReference type="PROSITE" id="PS51379">
    <property type="entry name" value="4FE4S_FER_2"/>
    <property type="match status" value="3"/>
</dbReference>
<dbReference type="CDD" id="cd00038">
    <property type="entry name" value="CAP_ED"/>
    <property type="match status" value="2"/>
</dbReference>
<evidence type="ECO:0000256" key="3">
    <source>
        <dbReference type="ARBA" id="ARBA00022723"/>
    </source>
</evidence>
<dbReference type="SMART" id="SM00100">
    <property type="entry name" value="cNMP"/>
    <property type="match status" value="2"/>
</dbReference>